<gene>
    <name evidence="2" type="ORF">J2Z17_004035</name>
</gene>
<comment type="caution">
    <text evidence="2">The sequence shown here is derived from an EMBL/GenBank/DDBJ whole genome shotgun (WGS) entry which is preliminary data.</text>
</comment>
<feature type="compositionally biased region" description="Basic and acidic residues" evidence="1">
    <location>
        <begin position="502"/>
        <end position="515"/>
    </location>
</feature>
<feature type="compositionally biased region" description="Low complexity" evidence="1">
    <location>
        <begin position="444"/>
        <end position="458"/>
    </location>
</feature>
<accession>A0ABS4E3R6</accession>
<name>A0ABS4E3R6_9HYPH</name>
<dbReference type="RefSeq" id="WP_209947513.1">
    <property type="nucleotide sequence ID" value="NZ_JAGGJU010000012.1"/>
</dbReference>
<protein>
    <recommendedName>
        <fullName evidence="4">Cell envelope biogenesis protein OmpA</fullName>
    </recommendedName>
</protein>
<evidence type="ECO:0008006" key="4">
    <source>
        <dbReference type="Google" id="ProtNLM"/>
    </source>
</evidence>
<feature type="compositionally biased region" description="Low complexity" evidence="1">
    <location>
        <begin position="474"/>
        <end position="499"/>
    </location>
</feature>
<sequence length="604" mass="62339">MFETAYTLSLSQFARTLSFPERIQKRPGRNSVLEVWRARNTGIDSLFYDVGTLTTEEVYYISDAIAAEGLIMIVPPRGGPMLTICETIDEFVARGGRKVSVLAVAGMGGSAVGAAAFARNVADAVGSPVAAVVSGYGLGDIVSESMGASFLFGWLGRIRSQCEMIDDVIGRPHFGAYGDRATASDTAGLHACLDVETVEGLLADKRLDLGLLVSHSRGSLVLSEALSELEESDAARLSAIAATTRIITFGAHMPLPAEFHHVTNVMGGYDWYGEMNSHPGQGTEMRVPMAGHSTNASFPGALRVTTLLQTILADAPAKAPAAEPVKAPPAKAALAETMPSETGPEETKPKETKGLPFAPQADAAPAIEADTMASDQPAIDTGVPAMAVETAVPPTEPDRPESVAEAASDTVAEVAEDTMDDAAAFLSGKPGQATAPSSEDTPLAEAAKADAAAQVEESPPSPEPPSPEPPAPSARPTAANSDTRPAAATASKPALARTASITEKRARTDQKREAGKTPAANGRDSERSARPKPAVPVAPRPKAATPGPDASNGAAPEAALKPQAAQPGPATSTTGKPASAKSSSKARRAPSGSAGRRSRRTDRH</sequence>
<evidence type="ECO:0000313" key="2">
    <source>
        <dbReference type="EMBL" id="MBP1852577.1"/>
    </source>
</evidence>
<evidence type="ECO:0000256" key="1">
    <source>
        <dbReference type="SAM" id="MobiDB-lite"/>
    </source>
</evidence>
<keyword evidence="3" id="KW-1185">Reference proteome</keyword>
<proteinExistence type="predicted"/>
<organism evidence="2 3">
    <name type="scientific">Rhizobium halophytocola</name>
    <dbReference type="NCBI Taxonomy" id="735519"/>
    <lineage>
        <taxon>Bacteria</taxon>
        <taxon>Pseudomonadati</taxon>
        <taxon>Pseudomonadota</taxon>
        <taxon>Alphaproteobacteria</taxon>
        <taxon>Hyphomicrobiales</taxon>
        <taxon>Rhizobiaceae</taxon>
        <taxon>Rhizobium/Agrobacterium group</taxon>
        <taxon>Rhizobium</taxon>
    </lineage>
</organism>
<dbReference type="Proteomes" id="UP000759443">
    <property type="component" value="Unassembled WGS sequence"/>
</dbReference>
<feature type="compositionally biased region" description="Low complexity" evidence="1">
    <location>
        <begin position="318"/>
        <end position="335"/>
    </location>
</feature>
<feature type="region of interest" description="Disordered" evidence="1">
    <location>
        <begin position="391"/>
        <end position="604"/>
    </location>
</feature>
<dbReference type="EMBL" id="JAGGJU010000012">
    <property type="protein sequence ID" value="MBP1852577.1"/>
    <property type="molecule type" value="Genomic_DNA"/>
</dbReference>
<reference evidence="2 3" key="1">
    <citation type="submission" date="2021-03" db="EMBL/GenBank/DDBJ databases">
        <title>Genomic Encyclopedia of Type Strains, Phase IV (KMG-IV): sequencing the most valuable type-strain genomes for metagenomic binning, comparative biology and taxonomic classification.</title>
        <authorList>
            <person name="Goeker M."/>
        </authorList>
    </citation>
    <scope>NUCLEOTIDE SEQUENCE [LARGE SCALE GENOMIC DNA]</scope>
    <source>
        <strain evidence="2 3">DSM 21600</strain>
    </source>
</reference>
<feature type="compositionally biased region" description="Pro residues" evidence="1">
    <location>
        <begin position="459"/>
        <end position="473"/>
    </location>
</feature>
<evidence type="ECO:0000313" key="3">
    <source>
        <dbReference type="Proteomes" id="UP000759443"/>
    </source>
</evidence>
<feature type="region of interest" description="Disordered" evidence="1">
    <location>
        <begin position="318"/>
        <end position="357"/>
    </location>
</feature>
<feature type="compositionally biased region" description="Low complexity" evidence="1">
    <location>
        <begin position="554"/>
        <end position="595"/>
    </location>
</feature>